<dbReference type="SUPFAM" id="SSF52096">
    <property type="entry name" value="ClpP/crotonase"/>
    <property type="match status" value="1"/>
</dbReference>
<evidence type="ECO:0000256" key="7">
    <source>
        <dbReference type="ARBA" id="ARBA00023717"/>
    </source>
</evidence>
<comment type="caution">
    <text evidence="10">The sequence shown here is derived from an EMBL/GenBank/DDBJ whole genome shotgun (WGS) entry which is preliminary data.</text>
</comment>
<dbReference type="CDD" id="cd06558">
    <property type="entry name" value="crotonase-like"/>
    <property type="match status" value="1"/>
</dbReference>
<evidence type="ECO:0000256" key="5">
    <source>
        <dbReference type="ARBA" id="ARBA00023239"/>
    </source>
</evidence>
<evidence type="ECO:0000313" key="10">
    <source>
        <dbReference type="EMBL" id="GAA1721727.1"/>
    </source>
</evidence>
<evidence type="ECO:0000256" key="1">
    <source>
        <dbReference type="ARBA" id="ARBA00002994"/>
    </source>
</evidence>
<dbReference type="PANTHER" id="PTHR11941">
    <property type="entry name" value="ENOYL-COA HYDRATASE-RELATED"/>
    <property type="match status" value="1"/>
</dbReference>
<dbReference type="InterPro" id="IPR001753">
    <property type="entry name" value="Enoyl-CoA_hydra/iso"/>
</dbReference>
<keyword evidence="4" id="KW-0443">Lipid metabolism</keyword>
<dbReference type="InterPro" id="IPR018376">
    <property type="entry name" value="Enoyl-CoA_hyd/isom_CS"/>
</dbReference>
<sequence length="297" mass="31088">MAPVESLAHGTGPGEVGVSPACADVPGETGGMTSSETRPAVRTERRDHILLVTLDRPEVRNAVNGEVSTLLGRALHEADTDPEIRVVVLTGSGEQSFCAGADLKAISRGEDIFPAENRQWGFAGMMQHHVSVPVIAAVNGTALGGGCEIALACDLVVAAEHAIFGLPEVRRGLIAAAGGAFRLPAQLPHRVAMEMILTGEPVTAERALDLHLINRVVPAGQLLDAALELAGVIAANAPLAVQASKRVALGISDGARAAEDDRWKVSDTEMITVMTSEDAMEGPRAFAEKRAPVWKAR</sequence>
<dbReference type="PROSITE" id="PS00166">
    <property type="entry name" value="ENOYL_COA_HYDRATASE"/>
    <property type="match status" value="1"/>
</dbReference>
<dbReference type="Gene3D" id="1.10.12.10">
    <property type="entry name" value="Lyase 2-enoyl-coa Hydratase, Chain A, domain 2"/>
    <property type="match status" value="1"/>
</dbReference>
<keyword evidence="3" id="KW-0276">Fatty acid metabolism</keyword>
<evidence type="ECO:0000256" key="3">
    <source>
        <dbReference type="ARBA" id="ARBA00022832"/>
    </source>
</evidence>
<dbReference type="Gene3D" id="3.90.226.10">
    <property type="entry name" value="2-enoyl-CoA Hydratase, Chain A, domain 1"/>
    <property type="match status" value="1"/>
</dbReference>
<evidence type="ECO:0000313" key="11">
    <source>
        <dbReference type="Proteomes" id="UP001500383"/>
    </source>
</evidence>
<accession>A0ABN2JCF6</accession>
<comment type="catalytic activity">
    <reaction evidence="6">
        <text>a (3S)-3-hydroxyacyl-CoA = a (2E)-enoyl-CoA + H2O</text>
        <dbReference type="Rhea" id="RHEA:16105"/>
        <dbReference type="ChEBI" id="CHEBI:15377"/>
        <dbReference type="ChEBI" id="CHEBI:57318"/>
        <dbReference type="ChEBI" id="CHEBI:58856"/>
        <dbReference type="EC" id="4.2.1.17"/>
    </reaction>
</comment>
<comment type="catalytic activity">
    <reaction evidence="7">
        <text>a 4-saturated-(3S)-3-hydroxyacyl-CoA = a (3E)-enoyl-CoA + H2O</text>
        <dbReference type="Rhea" id="RHEA:20724"/>
        <dbReference type="ChEBI" id="CHEBI:15377"/>
        <dbReference type="ChEBI" id="CHEBI:58521"/>
        <dbReference type="ChEBI" id="CHEBI:137480"/>
        <dbReference type="EC" id="4.2.1.17"/>
    </reaction>
</comment>
<dbReference type="NCBIfam" id="NF006100">
    <property type="entry name" value="PRK08252.1"/>
    <property type="match status" value="1"/>
</dbReference>
<keyword evidence="5" id="KW-0456">Lyase</keyword>
<evidence type="ECO:0000256" key="9">
    <source>
        <dbReference type="SAM" id="MobiDB-lite"/>
    </source>
</evidence>
<organism evidence="10 11">
    <name type="scientific">Dietzia cercidiphylli</name>
    <dbReference type="NCBI Taxonomy" id="498199"/>
    <lineage>
        <taxon>Bacteria</taxon>
        <taxon>Bacillati</taxon>
        <taxon>Actinomycetota</taxon>
        <taxon>Actinomycetes</taxon>
        <taxon>Mycobacteriales</taxon>
        <taxon>Dietziaceae</taxon>
        <taxon>Dietzia</taxon>
    </lineage>
</organism>
<reference evidence="10 11" key="1">
    <citation type="journal article" date="2019" name="Int. J. Syst. Evol. Microbiol.">
        <title>The Global Catalogue of Microorganisms (GCM) 10K type strain sequencing project: providing services to taxonomists for standard genome sequencing and annotation.</title>
        <authorList>
            <consortium name="The Broad Institute Genomics Platform"/>
            <consortium name="The Broad Institute Genome Sequencing Center for Infectious Disease"/>
            <person name="Wu L."/>
            <person name="Ma J."/>
        </authorList>
    </citation>
    <scope>NUCLEOTIDE SEQUENCE [LARGE SCALE GENOMIC DNA]</scope>
    <source>
        <strain evidence="10 11">JCM 16002</strain>
    </source>
</reference>
<dbReference type="InterPro" id="IPR014748">
    <property type="entry name" value="Enoyl-CoA_hydra_C"/>
</dbReference>
<dbReference type="Pfam" id="PF00378">
    <property type="entry name" value="ECH_1"/>
    <property type="match status" value="1"/>
</dbReference>
<dbReference type="InterPro" id="IPR029045">
    <property type="entry name" value="ClpP/crotonase-like_dom_sf"/>
</dbReference>
<name>A0ABN2JCF6_9ACTN</name>
<dbReference type="PANTHER" id="PTHR11941:SF169">
    <property type="entry name" value="(7AS)-7A-METHYL-1,5-DIOXO-2,3,5,6,7,7A-HEXAHYDRO-1H-INDENE-CARBOXYL-COA HYDROLASE"/>
    <property type="match status" value="1"/>
</dbReference>
<keyword evidence="11" id="KW-1185">Reference proteome</keyword>
<feature type="region of interest" description="Disordered" evidence="9">
    <location>
        <begin position="1"/>
        <end position="41"/>
    </location>
</feature>
<comment type="function">
    <text evidence="1">Could possibly oxidize fatty acids using specific components.</text>
</comment>
<dbReference type="EMBL" id="BAAAQG010000024">
    <property type="protein sequence ID" value="GAA1721727.1"/>
    <property type="molecule type" value="Genomic_DNA"/>
</dbReference>
<dbReference type="Proteomes" id="UP001500383">
    <property type="component" value="Unassembled WGS sequence"/>
</dbReference>
<evidence type="ECO:0000256" key="2">
    <source>
        <dbReference type="ARBA" id="ARBA00005254"/>
    </source>
</evidence>
<proteinExistence type="inferred from homology"/>
<evidence type="ECO:0000256" key="8">
    <source>
        <dbReference type="RuleBase" id="RU003707"/>
    </source>
</evidence>
<gene>
    <name evidence="10" type="ORF">GCM10009831_34930</name>
</gene>
<comment type="similarity">
    <text evidence="2 8">Belongs to the enoyl-CoA hydratase/isomerase family.</text>
</comment>
<evidence type="ECO:0000256" key="4">
    <source>
        <dbReference type="ARBA" id="ARBA00023098"/>
    </source>
</evidence>
<evidence type="ECO:0000256" key="6">
    <source>
        <dbReference type="ARBA" id="ARBA00023709"/>
    </source>
</evidence>
<protein>
    <submittedName>
        <fullName evidence="10">Crotonase/enoyl-CoA hydratase family protein</fullName>
    </submittedName>
</protein>